<organism evidence="8 9">
    <name type="scientific">Parabacteroides faecis</name>
    <dbReference type="NCBI Taxonomy" id="1217282"/>
    <lineage>
        <taxon>Bacteria</taxon>
        <taxon>Pseudomonadati</taxon>
        <taxon>Bacteroidota</taxon>
        <taxon>Bacteroidia</taxon>
        <taxon>Bacteroidales</taxon>
        <taxon>Tannerellaceae</taxon>
        <taxon>Parabacteroides</taxon>
    </lineage>
</organism>
<comment type="caution">
    <text evidence="8">The sequence shown here is derived from an EMBL/GenBank/DDBJ whole genome shotgun (WGS) entry which is preliminary data.</text>
</comment>
<feature type="domain" description="POTRA" evidence="7">
    <location>
        <begin position="34"/>
        <end position="144"/>
    </location>
</feature>
<keyword evidence="3" id="KW-0732">Signal</keyword>
<keyword evidence="9" id="KW-1185">Reference proteome</keyword>
<evidence type="ECO:0000256" key="3">
    <source>
        <dbReference type="ARBA" id="ARBA00022729"/>
    </source>
</evidence>
<accession>A0ABR6KMS7</accession>
<keyword evidence="2" id="KW-0812">Transmembrane</keyword>
<evidence type="ECO:0000256" key="4">
    <source>
        <dbReference type="ARBA" id="ARBA00023136"/>
    </source>
</evidence>
<dbReference type="InterPro" id="IPR039910">
    <property type="entry name" value="D15-like"/>
</dbReference>
<gene>
    <name evidence="8" type="ORF">GGQ57_002573</name>
</gene>
<dbReference type="RefSeq" id="WP_183671071.1">
    <property type="nucleotide sequence ID" value="NZ_BMPB01000012.1"/>
</dbReference>
<dbReference type="Pfam" id="PF07244">
    <property type="entry name" value="POTRA"/>
    <property type="match status" value="1"/>
</dbReference>
<keyword evidence="4" id="KW-0472">Membrane</keyword>
<comment type="subcellular location">
    <subcellularLocation>
        <location evidence="1">Membrane</location>
    </subcellularLocation>
</comment>
<evidence type="ECO:0000259" key="7">
    <source>
        <dbReference type="Pfam" id="PF07244"/>
    </source>
</evidence>
<dbReference type="InterPro" id="IPR000184">
    <property type="entry name" value="Bac_surfAg_D15"/>
</dbReference>
<dbReference type="Gene3D" id="3.10.20.310">
    <property type="entry name" value="membrane protein fhac"/>
    <property type="match status" value="1"/>
</dbReference>
<dbReference type="InterPro" id="IPR010827">
    <property type="entry name" value="BamA/TamA_POTRA"/>
</dbReference>
<evidence type="ECO:0000313" key="9">
    <source>
        <dbReference type="Proteomes" id="UP000533637"/>
    </source>
</evidence>
<dbReference type="PANTHER" id="PTHR12815:SF47">
    <property type="entry name" value="TRANSLOCATION AND ASSEMBLY MODULE SUBUNIT TAMA"/>
    <property type="match status" value="1"/>
</dbReference>
<protein>
    <submittedName>
        <fullName evidence="8">Outer membrane protein assembly factor BamA</fullName>
    </submittedName>
</protein>
<evidence type="ECO:0000256" key="1">
    <source>
        <dbReference type="ARBA" id="ARBA00004370"/>
    </source>
</evidence>
<name>A0ABR6KMS7_9BACT</name>
<evidence type="ECO:0000256" key="5">
    <source>
        <dbReference type="ARBA" id="ARBA00023237"/>
    </source>
</evidence>
<evidence type="ECO:0000259" key="6">
    <source>
        <dbReference type="Pfam" id="PF01103"/>
    </source>
</evidence>
<dbReference type="Gene3D" id="2.40.160.50">
    <property type="entry name" value="membrane protein fhac: a member of the omp85/tpsb transporter family"/>
    <property type="match status" value="1"/>
</dbReference>
<keyword evidence="5" id="KW-0998">Cell outer membrane</keyword>
<dbReference type="EMBL" id="JACHOC010000004">
    <property type="protein sequence ID" value="MBB4622673.1"/>
    <property type="molecule type" value="Genomic_DNA"/>
</dbReference>
<dbReference type="Proteomes" id="UP000533637">
    <property type="component" value="Unassembled WGS sequence"/>
</dbReference>
<dbReference type="Pfam" id="PF01103">
    <property type="entry name" value="Omp85"/>
    <property type="match status" value="1"/>
</dbReference>
<feature type="domain" description="Bacterial surface antigen (D15)" evidence="6">
    <location>
        <begin position="470"/>
        <end position="758"/>
    </location>
</feature>
<proteinExistence type="predicted"/>
<dbReference type="PROSITE" id="PS51257">
    <property type="entry name" value="PROKAR_LIPOPROTEIN"/>
    <property type="match status" value="1"/>
</dbReference>
<evidence type="ECO:0000256" key="2">
    <source>
        <dbReference type="ARBA" id="ARBA00022692"/>
    </source>
</evidence>
<dbReference type="PANTHER" id="PTHR12815">
    <property type="entry name" value="SORTING AND ASSEMBLY MACHINERY SAMM50 PROTEIN FAMILY MEMBER"/>
    <property type="match status" value="1"/>
</dbReference>
<evidence type="ECO:0000313" key="8">
    <source>
        <dbReference type="EMBL" id="MBB4622673.1"/>
    </source>
</evidence>
<sequence length="784" mass="90091">MMKGILHILYFICLVWILAACSTTKYVGDGEYLLDKVEIVSDNKAYKTNDLKPYLRQQPNFKVFGLMKWQLFVYDWSGRNEKRWLSKQLRRIGEPPVILDTTLVDQSADELRRFFINKGYVNAEVTAEVDTSRQKKAVVTYRINSNIPYRIHNYTMNLDDPKIDSIAHLTAPKRSAVSSAFRIYPEDYTSLVKDSALFDRDILDKERQRITSLLRRRGYYAFNRDYLAYLADSSYNRNIVDLDMILKPYRKLKPDGSVVDTVHRQYYIKDVTIVTDYDPLNQAQSDLSALSGDTVKAGDLQILYGNNGRSIRPGVLRRSTYITPGRLFNERAVEQTYSSFAALRALRNVNIRFTEVEVQDTMMLNCTILTSPAKLQGFGVDLEGTNSAGDFGFASSLNYQHRNLFKGSEVFSAKVRGAYEALSKSSAGGNYWELGAEASVLFPRFLFPFVSENFKRKVRASTELKVSYSIQTRPEYRRAILSGGWSYIWQERSNTQARHVFKLLDIDYVHLPKIDSTFEARLPKSTRIYNFTDQFVVGSGYTYSFTNYNPQNRLRNSHSLRVSFEMAGNLLYAFSKMTQAKKDKDGLYNLFGINYAQFVKGDVDFSKSIVLDSRNKIAFHVGVGVGYPYGNAKILPFERTYFSGGANSVRGWSVRTLGPGGMLADSVKSFADQVGDIRLDLNLEYRTKMFWKFELAAYVDAGNVWTMRPDKERKDGNFDFSRFYKEIAVSYGLGLRLDFDFFLIRFDTGMKAYNPMERGKDRWAILKPNLKNNFAWHFAVGYPF</sequence>
<reference evidence="8 9" key="1">
    <citation type="submission" date="2020-08" db="EMBL/GenBank/DDBJ databases">
        <title>Genomic Encyclopedia of Type Strains, Phase IV (KMG-IV): sequencing the most valuable type-strain genomes for metagenomic binning, comparative biology and taxonomic classification.</title>
        <authorList>
            <person name="Goeker M."/>
        </authorList>
    </citation>
    <scope>NUCLEOTIDE SEQUENCE [LARGE SCALE GENOMIC DNA]</scope>
    <source>
        <strain evidence="8 9">DSM 102983</strain>
    </source>
</reference>